<protein>
    <submittedName>
        <fullName evidence="1">Uncharacterized protein</fullName>
    </submittedName>
</protein>
<dbReference type="OrthoDB" id="8023605at2759"/>
<dbReference type="AlphaFoldDB" id="A0A5C3KAB9"/>
<dbReference type="EMBL" id="ML210679">
    <property type="protein sequence ID" value="TFK16667.1"/>
    <property type="molecule type" value="Genomic_DNA"/>
</dbReference>
<gene>
    <name evidence="1" type="ORF">FA15DRAFT_549737</name>
</gene>
<feature type="non-terminal residue" evidence="1">
    <location>
        <position position="1"/>
    </location>
</feature>
<feature type="non-terminal residue" evidence="1">
    <location>
        <position position="90"/>
    </location>
</feature>
<evidence type="ECO:0000313" key="2">
    <source>
        <dbReference type="Proteomes" id="UP000307440"/>
    </source>
</evidence>
<evidence type="ECO:0000313" key="1">
    <source>
        <dbReference type="EMBL" id="TFK16667.1"/>
    </source>
</evidence>
<sequence length="90" mass="9887">IKNFDFQPGALVLVRNSKLDSMIGHKTKPRYVGPMLVVRRSVGGSYILAELDGSISRLRFAAYRIAPYHARSSVNIPVTKVTGLDGEALE</sequence>
<dbReference type="Proteomes" id="UP000307440">
    <property type="component" value="Unassembled WGS sequence"/>
</dbReference>
<name>A0A5C3KAB9_COPMA</name>
<reference evidence="1 2" key="1">
    <citation type="journal article" date="2019" name="Nat. Ecol. Evol.">
        <title>Megaphylogeny resolves global patterns of mushroom evolution.</title>
        <authorList>
            <person name="Varga T."/>
            <person name="Krizsan K."/>
            <person name="Foldi C."/>
            <person name="Dima B."/>
            <person name="Sanchez-Garcia M."/>
            <person name="Sanchez-Ramirez S."/>
            <person name="Szollosi G.J."/>
            <person name="Szarkandi J.G."/>
            <person name="Papp V."/>
            <person name="Albert L."/>
            <person name="Andreopoulos W."/>
            <person name="Angelini C."/>
            <person name="Antonin V."/>
            <person name="Barry K.W."/>
            <person name="Bougher N.L."/>
            <person name="Buchanan P."/>
            <person name="Buyck B."/>
            <person name="Bense V."/>
            <person name="Catcheside P."/>
            <person name="Chovatia M."/>
            <person name="Cooper J."/>
            <person name="Damon W."/>
            <person name="Desjardin D."/>
            <person name="Finy P."/>
            <person name="Geml J."/>
            <person name="Haridas S."/>
            <person name="Hughes K."/>
            <person name="Justo A."/>
            <person name="Karasinski D."/>
            <person name="Kautmanova I."/>
            <person name="Kiss B."/>
            <person name="Kocsube S."/>
            <person name="Kotiranta H."/>
            <person name="LaButti K.M."/>
            <person name="Lechner B.E."/>
            <person name="Liimatainen K."/>
            <person name="Lipzen A."/>
            <person name="Lukacs Z."/>
            <person name="Mihaltcheva S."/>
            <person name="Morgado L.N."/>
            <person name="Niskanen T."/>
            <person name="Noordeloos M.E."/>
            <person name="Ohm R.A."/>
            <person name="Ortiz-Santana B."/>
            <person name="Ovrebo C."/>
            <person name="Racz N."/>
            <person name="Riley R."/>
            <person name="Savchenko A."/>
            <person name="Shiryaev A."/>
            <person name="Soop K."/>
            <person name="Spirin V."/>
            <person name="Szebenyi C."/>
            <person name="Tomsovsky M."/>
            <person name="Tulloss R.E."/>
            <person name="Uehling J."/>
            <person name="Grigoriev I.V."/>
            <person name="Vagvolgyi C."/>
            <person name="Papp T."/>
            <person name="Martin F.M."/>
            <person name="Miettinen O."/>
            <person name="Hibbett D.S."/>
            <person name="Nagy L.G."/>
        </authorList>
    </citation>
    <scope>NUCLEOTIDE SEQUENCE [LARGE SCALE GENOMIC DNA]</scope>
    <source>
        <strain evidence="1 2">CBS 121175</strain>
    </source>
</reference>
<dbReference type="STRING" id="230819.A0A5C3KAB9"/>
<organism evidence="1 2">
    <name type="scientific">Coprinopsis marcescibilis</name>
    <name type="common">Agaric fungus</name>
    <name type="synonym">Psathyrella marcescibilis</name>
    <dbReference type="NCBI Taxonomy" id="230819"/>
    <lineage>
        <taxon>Eukaryota</taxon>
        <taxon>Fungi</taxon>
        <taxon>Dikarya</taxon>
        <taxon>Basidiomycota</taxon>
        <taxon>Agaricomycotina</taxon>
        <taxon>Agaricomycetes</taxon>
        <taxon>Agaricomycetidae</taxon>
        <taxon>Agaricales</taxon>
        <taxon>Agaricineae</taxon>
        <taxon>Psathyrellaceae</taxon>
        <taxon>Coprinopsis</taxon>
    </lineage>
</organism>
<keyword evidence="2" id="KW-1185">Reference proteome</keyword>
<accession>A0A5C3KAB9</accession>
<proteinExistence type="predicted"/>